<dbReference type="PRINTS" id="PR00395">
    <property type="entry name" value="RIBOSOMALS2"/>
</dbReference>
<dbReference type="EMBL" id="KN823176">
    <property type="protein sequence ID" value="KIO20383.1"/>
    <property type="molecule type" value="Genomic_DNA"/>
</dbReference>
<reference evidence="6 7" key="1">
    <citation type="submission" date="2014-04" db="EMBL/GenBank/DDBJ databases">
        <authorList>
            <consortium name="DOE Joint Genome Institute"/>
            <person name="Kuo A."/>
            <person name="Girlanda M."/>
            <person name="Perotto S."/>
            <person name="Kohler A."/>
            <person name="Nagy L.G."/>
            <person name="Floudas D."/>
            <person name="Copeland A."/>
            <person name="Barry K.W."/>
            <person name="Cichocki N."/>
            <person name="Veneault-Fourrey C."/>
            <person name="LaButti K."/>
            <person name="Lindquist E.A."/>
            <person name="Lipzen A."/>
            <person name="Lundell T."/>
            <person name="Morin E."/>
            <person name="Murat C."/>
            <person name="Sun H."/>
            <person name="Tunlid A."/>
            <person name="Henrissat B."/>
            <person name="Grigoriev I.V."/>
            <person name="Hibbett D.S."/>
            <person name="Martin F."/>
            <person name="Nordberg H.P."/>
            <person name="Cantor M.N."/>
            <person name="Hua S.X."/>
        </authorList>
    </citation>
    <scope>NUCLEOTIDE SEQUENCE [LARGE SCALE GENOMIC DNA]</scope>
    <source>
        <strain evidence="6 7">MUT 4182</strain>
    </source>
</reference>
<organism evidence="6 7">
    <name type="scientific">Tulasnella calospora MUT 4182</name>
    <dbReference type="NCBI Taxonomy" id="1051891"/>
    <lineage>
        <taxon>Eukaryota</taxon>
        <taxon>Fungi</taxon>
        <taxon>Dikarya</taxon>
        <taxon>Basidiomycota</taxon>
        <taxon>Agaricomycotina</taxon>
        <taxon>Agaricomycetes</taxon>
        <taxon>Cantharellales</taxon>
        <taxon>Tulasnellaceae</taxon>
        <taxon>Tulasnella</taxon>
    </lineage>
</organism>
<proteinExistence type="inferred from homology"/>
<evidence type="ECO:0000313" key="6">
    <source>
        <dbReference type="EMBL" id="KIO20383.1"/>
    </source>
</evidence>
<dbReference type="PANTHER" id="PTHR12534:SF0">
    <property type="entry name" value="SMALL RIBOSOMAL SUBUNIT PROTEIN US2M"/>
    <property type="match status" value="1"/>
</dbReference>
<dbReference type="InterPro" id="IPR001865">
    <property type="entry name" value="Ribosomal_uS2"/>
</dbReference>
<evidence type="ECO:0008006" key="8">
    <source>
        <dbReference type="Google" id="ProtNLM"/>
    </source>
</evidence>
<evidence type="ECO:0000256" key="4">
    <source>
        <dbReference type="RuleBase" id="RU003631"/>
    </source>
</evidence>
<comment type="similarity">
    <text evidence="1 4">Belongs to the universal ribosomal protein uS2 family.</text>
</comment>
<dbReference type="GO" id="GO:0003735">
    <property type="term" value="F:structural constituent of ribosome"/>
    <property type="evidence" value="ECO:0007669"/>
    <property type="project" value="InterPro"/>
</dbReference>
<keyword evidence="7" id="KW-1185">Reference proteome</keyword>
<reference evidence="7" key="2">
    <citation type="submission" date="2015-01" db="EMBL/GenBank/DDBJ databases">
        <title>Evolutionary Origins and Diversification of the Mycorrhizal Mutualists.</title>
        <authorList>
            <consortium name="DOE Joint Genome Institute"/>
            <consortium name="Mycorrhizal Genomics Consortium"/>
            <person name="Kohler A."/>
            <person name="Kuo A."/>
            <person name="Nagy L.G."/>
            <person name="Floudas D."/>
            <person name="Copeland A."/>
            <person name="Barry K.W."/>
            <person name="Cichocki N."/>
            <person name="Veneault-Fourrey C."/>
            <person name="LaButti K."/>
            <person name="Lindquist E.A."/>
            <person name="Lipzen A."/>
            <person name="Lundell T."/>
            <person name="Morin E."/>
            <person name="Murat C."/>
            <person name="Riley R."/>
            <person name="Ohm R."/>
            <person name="Sun H."/>
            <person name="Tunlid A."/>
            <person name="Henrissat B."/>
            <person name="Grigoriev I.V."/>
            <person name="Hibbett D.S."/>
            <person name="Martin F."/>
        </authorList>
    </citation>
    <scope>NUCLEOTIDE SEQUENCE [LARGE SCALE GENOMIC DNA]</scope>
    <source>
        <strain evidence="7">MUT 4182</strain>
    </source>
</reference>
<accession>A0A0C3KFY2</accession>
<keyword evidence="2 4" id="KW-0689">Ribosomal protein</keyword>
<dbReference type="GO" id="GO:0005763">
    <property type="term" value="C:mitochondrial small ribosomal subunit"/>
    <property type="evidence" value="ECO:0007669"/>
    <property type="project" value="TreeGrafter"/>
</dbReference>
<dbReference type="SUPFAM" id="SSF52313">
    <property type="entry name" value="Ribosomal protein S2"/>
    <property type="match status" value="1"/>
</dbReference>
<gene>
    <name evidence="6" type="ORF">M407DRAFT_29962</name>
</gene>
<evidence type="ECO:0000256" key="3">
    <source>
        <dbReference type="ARBA" id="ARBA00023274"/>
    </source>
</evidence>
<name>A0A0C3KFY2_9AGAM</name>
<evidence type="ECO:0000256" key="2">
    <source>
        <dbReference type="ARBA" id="ARBA00022980"/>
    </source>
</evidence>
<dbReference type="InterPro" id="IPR023591">
    <property type="entry name" value="Ribosomal_uS2_flav_dom_sf"/>
</dbReference>
<dbReference type="AlphaFoldDB" id="A0A0C3KFY2"/>
<dbReference type="InterPro" id="IPR005706">
    <property type="entry name" value="Ribosomal_uS2_bac/mit/plastid"/>
</dbReference>
<dbReference type="GO" id="GO:0006412">
    <property type="term" value="P:translation"/>
    <property type="evidence" value="ECO:0007669"/>
    <property type="project" value="InterPro"/>
</dbReference>
<evidence type="ECO:0000256" key="5">
    <source>
        <dbReference type="SAM" id="MobiDB-lite"/>
    </source>
</evidence>
<dbReference type="HOGENOM" id="CLU_040318_4_0_1"/>
<evidence type="ECO:0000313" key="7">
    <source>
        <dbReference type="Proteomes" id="UP000054248"/>
    </source>
</evidence>
<protein>
    <recommendedName>
        <fullName evidence="8">Ribosomal protein S2</fullName>
    </recommendedName>
</protein>
<dbReference type="Pfam" id="PF00318">
    <property type="entry name" value="Ribosomal_S2"/>
    <property type="match status" value="2"/>
</dbReference>
<dbReference type="Proteomes" id="UP000054248">
    <property type="component" value="Unassembled WGS sequence"/>
</dbReference>
<dbReference type="PROSITE" id="PS00962">
    <property type="entry name" value="RIBOSOMAL_S2_1"/>
    <property type="match status" value="1"/>
</dbReference>
<evidence type="ECO:0000256" key="1">
    <source>
        <dbReference type="ARBA" id="ARBA00006242"/>
    </source>
</evidence>
<dbReference type="InterPro" id="IPR018130">
    <property type="entry name" value="Ribosomal_uS2_CS"/>
</dbReference>
<dbReference type="CDD" id="cd01425">
    <property type="entry name" value="RPS2"/>
    <property type="match status" value="1"/>
</dbReference>
<sequence>MLRLRTAARPLLNRRCVSTTIAGQPAFQQVPLPSSLPPSPLQESGAVDVPASDLTSEWDALKDSRRRHQLLTEQFGSLGSQQTRENTFQPHHPLHRPVAPNSLTLSALMAAGAHLGHSSSLLRPAFLPYAYGTRAGITIIDLDQTLPLLRRAANVTRAVARNNGSILFVGTQEPLRPAVIKAAQRMGRNAYQLSTRWKPGTLTNALQVFGEDVMNETNHIPDLVILLNPLDNMVLIKECCAKHVPTIALIDSNVDPRIVTYPIPANDDSVRTAELIAGMLSLAGKQGLQELDAAGKAVEEVSAT</sequence>
<feature type="region of interest" description="Disordered" evidence="5">
    <location>
        <begin position="28"/>
        <end position="49"/>
    </location>
</feature>
<dbReference type="PROSITE" id="PS00963">
    <property type="entry name" value="RIBOSOMAL_S2_2"/>
    <property type="match status" value="1"/>
</dbReference>
<dbReference type="OrthoDB" id="2320368at2759"/>
<keyword evidence="3 4" id="KW-0687">Ribonucleoprotein</keyword>
<dbReference type="STRING" id="1051891.A0A0C3KFY2"/>
<dbReference type="PANTHER" id="PTHR12534">
    <property type="entry name" value="30S RIBOSOMAL PROTEIN S2 PROKARYOTIC AND ORGANELLAR"/>
    <property type="match status" value="1"/>
</dbReference>
<dbReference type="Gene3D" id="3.40.50.10490">
    <property type="entry name" value="Glucose-6-phosphate isomerase like protein, domain 1"/>
    <property type="match status" value="1"/>
</dbReference>
<dbReference type="HAMAP" id="MF_00291_B">
    <property type="entry name" value="Ribosomal_uS2_B"/>
    <property type="match status" value="1"/>
</dbReference>